<feature type="transmembrane region" description="Helical" evidence="5">
    <location>
        <begin position="36"/>
        <end position="53"/>
    </location>
</feature>
<protein>
    <submittedName>
        <fullName evidence="7">Sulfate permease, MFS superfamily</fullName>
    </submittedName>
</protein>
<comment type="subcellular location">
    <subcellularLocation>
        <location evidence="1">Membrane</location>
        <topology evidence="1">Multi-pass membrane protein</topology>
    </subcellularLocation>
</comment>
<dbReference type="AlphaFoldDB" id="A0A1H7JD78"/>
<dbReference type="InterPro" id="IPR001902">
    <property type="entry name" value="SLC26A/SulP_fam"/>
</dbReference>
<evidence type="ECO:0000256" key="2">
    <source>
        <dbReference type="ARBA" id="ARBA00022692"/>
    </source>
</evidence>
<name>A0A1H7JD78_AQUAM</name>
<keyword evidence="4 5" id="KW-0472">Membrane</keyword>
<feature type="transmembrane region" description="Helical" evidence="5">
    <location>
        <begin position="392"/>
        <end position="424"/>
    </location>
</feature>
<dbReference type="Pfam" id="PF00916">
    <property type="entry name" value="Sulfate_transp"/>
    <property type="match status" value="1"/>
</dbReference>
<keyword evidence="2 5" id="KW-0812">Transmembrane</keyword>
<dbReference type="GO" id="GO:0016020">
    <property type="term" value="C:membrane"/>
    <property type="evidence" value="ECO:0007669"/>
    <property type="project" value="UniProtKB-SubCell"/>
</dbReference>
<keyword evidence="8" id="KW-1185">Reference proteome</keyword>
<feature type="transmembrane region" description="Helical" evidence="5">
    <location>
        <begin position="117"/>
        <end position="135"/>
    </location>
</feature>
<feature type="transmembrane region" description="Helical" evidence="5">
    <location>
        <begin position="343"/>
        <end position="372"/>
    </location>
</feature>
<feature type="transmembrane region" description="Helical" evidence="5">
    <location>
        <begin position="199"/>
        <end position="219"/>
    </location>
</feature>
<reference evidence="8" key="1">
    <citation type="submission" date="2016-10" db="EMBL/GenBank/DDBJ databases">
        <authorList>
            <person name="Varghese N."/>
            <person name="Submissions S."/>
        </authorList>
    </citation>
    <scope>NUCLEOTIDE SEQUENCE [LARGE SCALE GENOMIC DNA]</scope>
    <source>
        <strain evidence="8">DSM 25232 / NCIMB 14723 / 92V</strain>
    </source>
</reference>
<feature type="transmembrane region" description="Helical" evidence="5">
    <location>
        <begin position="60"/>
        <end position="78"/>
    </location>
</feature>
<dbReference type="RefSeq" id="WP_091406228.1">
    <property type="nucleotide sequence ID" value="NZ_FOAB01000002.1"/>
</dbReference>
<feature type="transmembrane region" description="Helical" evidence="5">
    <location>
        <begin position="171"/>
        <end position="192"/>
    </location>
</feature>
<feature type="domain" description="SLC26A/SulP transporter" evidence="6">
    <location>
        <begin position="8"/>
        <end position="396"/>
    </location>
</feature>
<feature type="transmembrane region" description="Helical" evidence="5">
    <location>
        <begin position="12"/>
        <end position="30"/>
    </location>
</feature>
<gene>
    <name evidence="7" type="ORF">SAMN04487910_0958</name>
</gene>
<dbReference type="EMBL" id="FOAB01000002">
    <property type="protein sequence ID" value="SEK72599.1"/>
    <property type="molecule type" value="Genomic_DNA"/>
</dbReference>
<evidence type="ECO:0000313" key="8">
    <source>
        <dbReference type="Proteomes" id="UP000198521"/>
    </source>
</evidence>
<dbReference type="OrthoDB" id="9769739at2"/>
<evidence type="ECO:0000256" key="5">
    <source>
        <dbReference type="SAM" id="Phobius"/>
    </source>
</evidence>
<evidence type="ECO:0000256" key="1">
    <source>
        <dbReference type="ARBA" id="ARBA00004141"/>
    </source>
</evidence>
<feature type="transmembrane region" description="Helical" evidence="5">
    <location>
        <begin position="261"/>
        <end position="280"/>
    </location>
</feature>
<evidence type="ECO:0000256" key="4">
    <source>
        <dbReference type="ARBA" id="ARBA00023136"/>
    </source>
</evidence>
<dbReference type="PANTHER" id="PTHR11814">
    <property type="entry name" value="SULFATE TRANSPORTER"/>
    <property type="match status" value="1"/>
</dbReference>
<dbReference type="STRING" id="1038014.SAMN04487910_0958"/>
<proteinExistence type="predicted"/>
<evidence type="ECO:0000259" key="6">
    <source>
        <dbReference type="Pfam" id="PF00916"/>
    </source>
</evidence>
<organism evidence="7 8">
    <name type="scientific">Aquimarina amphilecti</name>
    <dbReference type="NCBI Taxonomy" id="1038014"/>
    <lineage>
        <taxon>Bacteria</taxon>
        <taxon>Pseudomonadati</taxon>
        <taxon>Bacteroidota</taxon>
        <taxon>Flavobacteriia</taxon>
        <taxon>Flavobacteriales</taxon>
        <taxon>Flavobacteriaceae</taxon>
        <taxon>Aquimarina</taxon>
    </lineage>
</organism>
<dbReference type="Proteomes" id="UP000198521">
    <property type="component" value="Unassembled WGS sequence"/>
</dbReference>
<keyword evidence="3 5" id="KW-1133">Transmembrane helix</keyword>
<evidence type="ECO:0000313" key="7">
    <source>
        <dbReference type="EMBL" id="SEK72599.1"/>
    </source>
</evidence>
<feature type="transmembrane region" description="Helical" evidence="5">
    <location>
        <begin position="84"/>
        <end position="110"/>
    </location>
</feature>
<dbReference type="InterPro" id="IPR011547">
    <property type="entry name" value="SLC26A/SulP_dom"/>
</dbReference>
<evidence type="ECO:0000256" key="3">
    <source>
        <dbReference type="ARBA" id="ARBA00022989"/>
    </source>
</evidence>
<dbReference type="GO" id="GO:0055085">
    <property type="term" value="P:transmembrane transport"/>
    <property type="evidence" value="ECO:0007669"/>
    <property type="project" value="InterPro"/>
</dbReference>
<accession>A0A1H7JD78</accession>
<sequence length="532" mass="57170">MSVFKNIKSDLPASIVVFFVALPLCLGIALASGAPLFAGLIAGIIGGIIVGIISGSQIGVSGPAAGLAAIVLAAISSLGSYENFLVAVVLGGLIQIIFGVLKLGIIGYYFPSSVIKGMLTGIGIIIILKQIPYFFGTDKNPEGDFAFLQVDGENTFTELLKTLNALLSGNFSVGATIIALLGLGILILWSNVLSNKGRFFQLIQGPLVAVVAGILYYVFTDGSSIGITADHLVSVPVPDNFDSFLGQFAFPNFAVITRSDVLITGFTIALVASLETLLCVEATDKLDPEKRVTPTNRELLAQGTGNMISGLIGGLPITQVIVRSSANIQSGGKSKMSAIIHGFFLLISVILIPTLLNKIPLSVLAAILFIVGYKLAKPSTFKAMWVAGWKQFVPFIVTVLGIVFTDLLMGIGLGLAVGIVVILYKSYQNSHFLHIEDKSNGKNRIKMTLAEEVTFFNKGAILKELDRLPEDTYLTLDVRKTRYLDNDIIEILEDFSEKAKNRSIDIKLISERGEIENPDSYIQFFKLRPKTT</sequence>